<evidence type="ECO:0000313" key="2">
    <source>
        <dbReference type="EMBL" id="GBN55712.1"/>
    </source>
</evidence>
<protein>
    <submittedName>
        <fullName evidence="2">Uncharacterized protein</fullName>
    </submittedName>
</protein>
<evidence type="ECO:0000313" key="3">
    <source>
        <dbReference type="Proteomes" id="UP000499080"/>
    </source>
</evidence>
<sequence length="126" mass="14074">MSGVRVCPTGGSTISSTGGARPTVRGDECNEISLKFSPDIYLSTSLIPHTKIFLDRGPWPPGPPTGATPAGNYCPTARRKNPEQGWLKKTSRRKEGYGYKINCNTWQIKRTSVRRGIRFRTKYKEK</sequence>
<evidence type="ECO:0000256" key="1">
    <source>
        <dbReference type="SAM" id="MobiDB-lite"/>
    </source>
</evidence>
<dbReference type="EMBL" id="BGPR01012361">
    <property type="protein sequence ID" value="GBN55712.1"/>
    <property type="molecule type" value="Genomic_DNA"/>
</dbReference>
<proteinExistence type="predicted"/>
<organism evidence="2 3">
    <name type="scientific">Araneus ventricosus</name>
    <name type="common">Orbweaver spider</name>
    <name type="synonym">Epeira ventricosa</name>
    <dbReference type="NCBI Taxonomy" id="182803"/>
    <lineage>
        <taxon>Eukaryota</taxon>
        <taxon>Metazoa</taxon>
        <taxon>Ecdysozoa</taxon>
        <taxon>Arthropoda</taxon>
        <taxon>Chelicerata</taxon>
        <taxon>Arachnida</taxon>
        <taxon>Araneae</taxon>
        <taxon>Araneomorphae</taxon>
        <taxon>Entelegynae</taxon>
        <taxon>Araneoidea</taxon>
        <taxon>Araneidae</taxon>
        <taxon>Araneus</taxon>
    </lineage>
</organism>
<comment type="caution">
    <text evidence="2">The sequence shown here is derived from an EMBL/GenBank/DDBJ whole genome shotgun (WGS) entry which is preliminary data.</text>
</comment>
<feature type="region of interest" description="Disordered" evidence="1">
    <location>
        <begin position="56"/>
        <end position="91"/>
    </location>
</feature>
<accession>A0A4Y2PX90</accession>
<gene>
    <name evidence="2" type="ORF">AVEN_35525_1</name>
</gene>
<name>A0A4Y2PX90_ARAVE</name>
<feature type="compositionally biased region" description="Low complexity" evidence="1">
    <location>
        <begin position="9"/>
        <end position="19"/>
    </location>
</feature>
<dbReference type="AlphaFoldDB" id="A0A4Y2PX90"/>
<keyword evidence="3" id="KW-1185">Reference proteome</keyword>
<dbReference type="Proteomes" id="UP000499080">
    <property type="component" value="Unassembled WGS sequence"/>
</dbReference>
<feature type="region of interest" description="Disordered" evidence="1">
    <location>
        <begin position="1"/>
        <end position="23"/>
    </location>
</feature>
<reference evidence="2 3" key="1">
    <citation type="journal article" date="2019" name="Sci. Rep.">
        <title>Orb-weaving spider Araneus ventricosus genome elucidates the spidroin gene catalogue.</title>
        <authorList>
            <person name="Kono N."/>
            <person name="Nakamura H."/>
            <person name="Ohtoshi R."/>
            <person name="Moran D.A.P."/>
            <person name="Shinohara A."/>
            <person name="Yoshida Y."/>
            <person name="Fujiwara M."/>
            <person name="Mori M."/>
            <person name="Tomita M."/>
            <person name="Arakawa K."/>
        </authorList>
    </citation>
    <scope>NUCLEOTIDE SEQUENCE [LARGE SCALE GENOMIC DNA]</scope>
</reference>